<comment type="similarity">
    <text evidence="1">Belongs to the aspartate/glutamate racemases family.</text>
</comment>
<dbReference type="EMBL" id="BJLH01000004">
    <property type="protein sequence ID" value="GEA59810.1"/>
    <property type="molecule type" value="Genomic_DNA"/>
</dbReference>
<dbReference type="Gene3D" id="3.40.50.1860">
    <property type="match status" value="2"/>
</dbReference>
<dbReference type="AlphaFoldDB" id="A0A4Y3IM66"/>
<dbReference type="Proteomes" id="UP000318242">
    <property type="component" value="Unassembled WGS sequence"/>
</dbReference>
<gene>
    <name evidence="3" type="ORF">VCO01S_10030</name>
</gene>
<name>A0A4Y3IM66_9VIBR</name>
<evidence type="ECO:0000256" key="2">
    <source>
        <dbReference type="ARBA" id="ARBA00023235"/>
    </source>
</evidence>
<dbReference type="SUPFAM" id="SSF53681">
    <property type="entry name" value="Aspartate/glutamate racemase"/>
    <property type="match status" value="2"/>
</dbReference>
<dbReference type="InterPro" id="IPR004380">
    <property type="entry name" value="Asp_race"/>
</dbReference>
<dbReference type="PANTHER" id="PTHR21198">
    <property type="entry name" value="GLUTAMATE RACEMASE"/>
    <property type="match status" value="1"/>
</dbReference>
<proteinExistence type="inferred from homology"/>
<accession>A0A4Y3IM66</accession>
<reference evidence="3 4" key="1">
    <citation type="submission" date="2019-06" db="EMBL/GenBank/DDBJ databases">
        <title>Whole genome shotgun sequence of Vibrio comitans NBRC 102076.</title>
        <authorList>
            <person name="Hosoyama A."/>
            <person name="Uohara A."/>
            <person name="Ohji S."/>
            <person name="Ichikawa N."/>
        </authorList>
    </citation>
    <scope>NUCLEOTIDE SEQUENCE [LARGE SCALE GENOMIC DNA]</scope>
    <source>
        <strain evidence="3 4">NBRC 102076</strain>
    </source>
</reference>
<dbReference type="InterPro" id="IPR001920">
    <property type="entry name" value="Asp/Glu_race"/>
</dbReference>
<dbReference type="RefSeq" id="WP_141269946.1">
    <property type="nucleotide sequence ID" value="NZ_BJLH01000004.1"/>
</dbReference>
<dbReference type="PANTHER" id="PTHR21198:SF7">
    <property type="entry name" value="ASPARTATE-GLUTAMATE RACEMASE FAMILY"/>
    <property type="match status" value="1"/>
</dbReference>
<evidence type="ECO:0000256" key="1">
    <source>
        <dbReference type="ARBA" id="ARBA00007847"/>
    </source>
</evidence>
<evidence type="ECO:0000313" key="3">
    <source>
        <dbReference type="EMBL" id="GEA59810.1"/>
    </source>
</evidence>
<sequence>MKKLLFGVIGNMGPEADALFQDIVAKKEMEHGALKDQDHMGMLVVKNPDIPDRSEAINEGGEDPVRELLKSAQMLERNNVRFAVMTCNTAHYFRQRVQQCTGVYIVDMLKTTVDVIKEKDPESIVGILCTNGTYNSGIYDQYLTEANLVFVKPDSFAQEHYVHCAIYGEVTGEKTECGQDIRIKNGIKSGVFERNAELLAKAVQPLADKGVTTVILGCTELPLVRNLLQKQFPDIHFIDPMEAVADRVVGIYNIAEQRMKSNYIPKVGLNPEKIQTDEEIINYILSHISY</sequence>
<dbReference type="InterPro" id="IPR033134">
    <property type="entry name" value="Asp/Glu_racemase_AS_2"/>
</dbReference>
<dbReference type="GO" id="GO:0047661">
    <property type="term" value="F:amino-acid racemase activity"/>
    <property type="evidence" value="ECO:0007669"/>
    <property type="project" value="InterPro"/>
</dbReference>
<dbReference type="OrthoDB" id="9803739at2"/>
<dbReference type="Pfam" id="PF01177">
    <property type="entry name" value="Asp_Glu_race"/>
    <property type="match status" value="1"/>
</dbReference>
<keyword evidence="2" id="KW-0413">Isomerase</keyword>
<protein>
    <submittedName>
        <fullName evidence="3">Aspartate racemase</fullName>
    </submittedName>
</protein>
<organism evidence="3 4">
    <name type="scientific">Vibrio comitans NBRC 102076</name>
    <dbReference type="NCBI Taxonomy" id="1219078"/>
    <lineage>
        <taxon>Bacteria</taxon>
        <taxon>Pseudomonadati</taxon>
        <taxon>Pseudomonadota</taxon>
        <taxon>Gammaproteobacteria</taxon>
        <taxon>Vibrionales</taxon>
        <taxon>Vibrionaceae</taxon>
        <taxon>Vibrio</taxon>
    </lineage>
</organism>
<keyword evidence="4" id="KW-1185">Reference proteome</keyword>
<dbReference type="NCBIfam" id="TIGR00035">
    <property type="entry name" value="asp_race"/>
    <property type="match status" value="1"/>
</dbReference>
<dbReference type="PROSITE" id="PS00924">
    <property type="entry name" value="ASP_GLU_RACEMASE_2"/>
    <property type="match status" value="1"/>
</dbReference>
<comment type="caution">
    <text evidence="3">The sequence shown here is derived from an EMBL/GenBank/DDBJ whole genome shotgun (WGS) entry which is preliminary data.</text>
</comment>
<evidence type="ECO:0000313" key="4">
    <source>
        <dbReference type="Proteomes" id="UP000318242"/>
    </source>
</evidence>
<dbReference type="InterPro" id="IPR015942">
    <property type="entry name" value="Asp/Glu/hydantoin_racemase"/>
</dbReference>